<keyword evidence="3" id="KW-0812">Transmembrane</keyword>
<evidence type="ECO:0000256" key="1">
    <source>
        <dbReference type="ARBA" id="ARBA00006464"/>
    </source>
</evidence>
<feature type="compositionally biased region" description="Acidic residues" evidence="2">
    <location>
        <begin position="55"/>
        <end position="65"/>
    </location>
</feature>
<dbReference type="Proteomes" id="UP000638648">
    <property type="component" value="Unassembled WGS sequence"/>
</dbReference>
<keyword evidence="6" id="KW-1185">Reference proteome</keyword>
<evidence type="ECO:0000256" key="3">
    <source>
        <dbReference type="SAM" id="Phobius"/>
    </source>
</evidence>
<protein>
    <submittedName>
        <fullName evidence="5">Lipopolysaccharide/colanic/teichoic acid biosynthesis glycosyltransferase</fullName>
    </submittedName>
</protein>
<accession>A0A927NBG0</accession>
<gene>
    <name evidence="5" type="ORF">HEB94_009295</name>
</gene>
<dbReference type="GO" id="GO:0016780">
    <property type="term" value="F:phosphotransferase activity, for other substituted phosphate groups"/>
    <property type="evidence" value="ECO:0007669"/>
    <property type="project" value="TreeGrafter"/>
</dbReference>
<keyword evidence="3" id="KW-0472">Membrane</keyword>
<feature type="region of interest" description="Disordered" evidence="2">
    <location>
        <begin position="1"/>
        <end position="98"/>
    </location>
</feature>
<evidence type="ECO:0000259" key="4">
    <source>
        <dbReference type="Pfam" id="PF02397"/>
    </source>
</evidence>
<comment type="caution">
    <text evidence="5">The sequence shown here is derived from an EMBL/GenBank/DDBJ whole genome shotgun (WGS) entry which is preliminary data.</text>
</comment>
<dbReference type="InterPro" id="IPR003362">
    <property type="entry name" value="Bact_transf"/>
</dbReference>
<evidence type="ECO:0000256" key="2">
    <source>
        <dbReference type="SAM" id="MobiDB-lite"/>
    </source>
</evidence>
<sequence>MIDDQEPAPVASAISNNTKAAHGGDKAGSVQPHHHRDSSGSDVLDAQPVDRDGLESDLDELDSDPLGETAPEKDLLAPDQLAPDQFGPHRLGTEFLGTATSPPLSWTSRRFTRRPRAVVIEGPEHSAGTDRLEEELDIVARLCAPPDLASLREVLARWRPKMLLLKSSLDEVDYWLLTSCIARRVQVWVLARPAYGLLGSTSLHRFGGVPWLQLRWPGQDLWAASVKRGIDLALTLLLAPLLLPLMLVVAAAICVDGSPLYFQERVGLGGRRFRLVKFRTMRKYAEHDTGPVLATPGDPRLTPLGHLLRRLRIDELPQLWNILRGDMSLVGPRPERPELIRTFDSIPHYDLRHLIRPGLTGIAQLTGGYGAGVEDKLRCDLLYVACRSLRLDLKLLGLTFRELLRGFPRG</sequence>
<proteinExistence type="inferred from homology"/>
<feature type="transmembrane region" description="Helical" evidence="3">
    <location>
        <begin position="232"/>
        <end position="255"/>
    </location>
</feature>
<feature type="domain" description="Bacterial sugar transferase" evidence="4">
    <location>
        <begin position="227"/>
        <end position="404"/>
    </location>
</feature>
<dbReference type="PANTHER" id="PTHR30576:SF0">
    <property type="entry name" value="UNDECAPRENYL-PHOSPHATE N-ACETYLGALACTOSAMINYL 1-PHOSPHATE TRANSFERASE-RELATED"/>
    <property type="match status" value="1"/>
</dbReference>
<dbReference type="AlphaFoldDB" id="A0A927NBG0"/>
<name>A0A927NBG0_9ACTN</name>
<comment type="similarity">
    <text evidence="1">Belongs to the bacterial sugar transferase family.</text>
</comment>
<dbReference type="RefSeq" id="WP_192755492.1">
    <property type="nucleotide sequence ID" value="NZ_BAABJL010000194.1"/>
</dbReference>
<evidence type="ECO:0000313" key="5">
    <source>
        <dbReference type="EMBL" id="MBE1612447.1"/>
    </source>
</evidence>
<organism evidence="5 6">
    <name type="scientific">Actinopolymorpha pittospori</name>
    <dbReference type="NCBI Taxonomy" id="648752"/>
    <lineage>
        <taxon>Bacteria</taxon>
        <taxon>Bacillati</taxon>
        <taxon>Actinomycetota</taxon>
        <taxon>Actinomycetes</taxon>
        <taxon>Propionibacteriales</taxon>
        <taxon>Actinopolymorphaceae</taxon>
        <taxon>Actinopolymorpha</taxon>
    </lineage>
</organism>
<evidence type="ECO:0000313" key="6">
    <source>
        <dbReference type="Proteomes" id="UP000638648"/>
    </source>
</evidence>
<reference evidence="5" key="1">
    <citation type="submission" date="2020-10" db="EMBL/GenBank/DDBJ databases">
        <title>Sequencing the genomes of 1000 actinobacteria strains.</title>
        <authorList>
            <person name="Klenk H.-P."/>
        </authorList>
    </citation>
    <scope>NUCLEOTIDE SEQUENCE</scope>
    <source>
        <strain evidence="5">DSM 45354</strain>
    </source>
</reference>
<dbReference type="PANTHER" id="PTHR30576">
    <property type="entry name" value="COLANIC BIOSYNTHESIS UDP-GLUCOSE LIPID CARRIER TRANSFERASE"/>
    <property type="match status" value="1"/>
</dbReference>
<keyword evidence="3" id="KW-1133">Transmembrane helix</keyword>
<dbReference type="Pfam" id="PF02397">
    <property type="entry name" value="Bac_transf"/>
    <property type="match status" value="1"/>
</dbReference>
<dbReference type="EMBL" id="JADBEM010000001">
    <property type="protein sequence ID" value="MBE1612447.1"/>
    <property type="molecule type" value="Genomic_DNA"/>
</dbReference>